<proteinExistence type="predicted"/>
<evidence type="ECO:0008006" key="3">
    <source>
        <dbReference type="Google" id="ProtNLM"/>
    </source>
</evidence>
<name>A0ABV2ND39_9HYPH</name>
<protein>
    <recommendedName>
        <fullName evidence="3">Class I SAM-dependent methyltransferase</fullName>
    </recommendedName>
</protein>
<accession>A0ABV2ND39</accession>
<organism evidence="1 2">
    <name type="scientific">Methylobacterium radiotolerans</name>
    <dbReference type="NCBI Taxonomy" id="31998"/>
    <lineage>
        <taxon>Bacteria</taxon>
        <taxon>Pseudomonadati</taxon>
        <taxon>Pseudomonadota</taxon>
        <taxon>Alphaproteobacteria</taxon>
        <taxon>Hyphomicrobiales</taxon>
        <taxon>Methylobacteriaceae</taxon>
        <taxon>Methylobacterium</taxon>
    </lineage>
</organism>
<sequence length="253" mass="27622">MLLAWALSALNPAPLPLRRLGYVRQSGLLHARSRRCRAAWAPHLARAQSVIAAAAGATRQRRHAVVLGSGLLDDVPLDALARLFDRVTLVDAVHPWPARLAARRYPNVALVTAEISAGLAGAWAELCAEADLIVSANLLSQIPLLPIEAHETRGREAPPRLGAHLVETHLAAFDALAGRAERVCLITDTVQREEDRAGRTVDSADLLFGIALPPAPEAWDWEIAPFGEIGPRRRLIHRMHAYPDWKAARRSAR</sequence>
<evidence type="ECO:0000313" key="2">
    <source>
        <dbReference type="Proteomes" id="UP001549119"/>
    </source>
</evidence>
<reference evidence="1 2" key="1">
    <citation type="submission" date="2024-06" db="EMBL/GenBank/DDBJ databases">
        <title>Genomics of switchgrass bacterial isolates.</title>
        <authorList>
            <person name="Shade A."/>
        </authorList>
    </citation>
    <scope>NUCLEOTIDE SEQUENCE [LARGE SCALE GENOMIC DNA]</scope>
    <source>
        <strain evidence="1 2">PvP084</strain>
    </source>
</reference>
<comment type="caution">
    <text evidence="1">The sequence shown here is derived from an EMBL/GenBank/DDBJ whole genome shotgun (WGS) entry which is preliminary data.</text>
</comment>
<dbReference type="RefSeq" id="WP_070998281.1">
    <property type="nucleotide sequence ID" value="NZ_JBEPNV010000001.1"/>
</dbReference>
<dbReference type="Proteomes" id="UP001549119">
    <property type="component" value="Unassembled WGS sequence"/>
</dbReference>
<gene>
    <name evidence="1" type="ORF">ABIC20_001706</name>
</gene>
<dbReference type="EMBL" id="JBEPNW010000002">
    <property type="protein sequence ID" value="MET3864397.1"/>
    <property type="molecule type" value="Genomic_DNA"/>
</dbReference>
<evidence type="ECO:0000313" key="1">
    <source>
        <dbReference type="EMBL" id="MET3864397.1"/>
    </source>
</evidence>
<keyword evidence="2" id="KW-1185">Reference proteome</keyword>